<dbReference type="GO" id="GO:0004497">
    <property type="term" value="F:monooxygenase activity"/>
    <property type="evidence" value="ECO:0007669"/>
    <property type="project" value="UniProtKB-KW"/>
</dbReference>
<dbReference type="Pfam" id="PF01613">
    <property type="entry name" value="Flavin_Reduct"/>
    <property type="match status" value="1"/>
</dbReference>
<evidence type="ECO:0000259" key="2">
    <source>
        <dbReference type="SMART" id="SM00903"/>
    </source>
</evidence>
<dbReference type="GO" id="GO:0006208">
    <property type="term" value="P:pyrimidine nucleobase catabolic process"/>
    <property type="evidence" value="ECO:0007669"/>
    <property type="project" value="TreeGrafter"/>
</dbReference>
<dbReference type="SUPFAM" id="SSF50475">
    <property type="entry name" value="FMN-binding split barrel"/>
    <property type="match status" value="1"/>
</dbReference>
<dbReference type="SMART" id="SM00903">
    <property type="entry name" value="Flavin_Reduct"/>
    <property type="match status" value="1"/>
</dbReference>
<evidence type="ECO:0000256" key="1">
    <source>
        <dbReference type="ARBA" id="ARBA00023002"/>
    </source>
</evidence>
<dbReference type="InterPro" id="IPR050268">
    <property type="entry name" value="NADH-dep_flavin_reductase"/>
</dbReference>
<sequence length="192" mass="20036">MRESAREIPGAGESVDRCVRPGAGDGVPAELFKRTLASHAAGVVVVTALPETGGPVGVTATSFTSVSLSPPLVSFYVNAASGSWPGLREARSFTVNVLAGHQEDVAARFATKGIDRFAEPTRWSPGEDGTPLIEEAAAHVVCTRHDLLAVGDHWLVVGRVTGALVDGESGPLLYHRGRYGRFADAPAAPPLD</sequence>
<dbReference type="GO" id="GO:0042602">
    <property type="term" value="F:riboflavin reductase (NADPH) activity"/>
    <property type="evidence" value="ECO:0007669"/>
    <property type="project" value="TreeGrafter"/>
</dbReference>
<dbReference type="Proteomes" id="UP001165092">
    <property type="component" value="Unassembled WGS sequence"/>
</dbReference>
<dbReference type="AlphaFoldDB" id="A0A9W6UGP6"/>
<dbReference type="PANTHER" id="PTHR30466">
    <property type="entry name" value="FLAVIN REDUCTASE"/>
    <property type="match status" value="1"/>
</dbReference>
<dbReference type="EMBL" id="BSQG01000001">
    <property type="protein sequence ID" value="GLU45827.1"/>
    <property type="molecule type" value="Genomic_DNA"/>
</dbReference>
<dbReference type="GO" id="GO:0010181">
    <property type="term" value="F:FMN binding"/>
    <property type="evidence" value="ECO:0007669"/>
    <property type="project" value="InterPro"/>
</dbReference>
<gene>
    <name evidence="3" type="primary">mmyF</name>
    <name evidence="3" type="ORF">Nans01_01780</name>
</gene>
<dbReference type="PANTHER" id="PTHR30466:SF1">
    <property type="entry name" value="FMN REDUCTASE (NADH) RUTF"/>
    <property type="match status" value="1"/>
</dbReference>
<dbReference type="InterPro" id="IPR012349">
    <property type="entry name" value="Split_barrel_FMN-bd"/>
</dbReference>
<name>A0A9W6UGP6_9ACTN</name>
<feature type="domain" description="Flavin reductase like" evidence="2">
    <location>
        <begin position="36"/>
        <end position="181"/>
    </location>
</feature>
<organism evidence="3 4">
    <name type="scientific">Nocardiopsis ansamitocini</name>
    <dbReference type="NCBI Taxonomy" id="1670832"/>
    <lineage>
        <taxon>Bacteria</taxon>
        <taxon>Bacillati</taxon>
        <taxon>Actinomycetota</taxon>
        <taxon>Actinomycetes</taxon>
        <taxon>Streptosporangiales</taxon>
        <taxon>Nocardiopsidaceae</taxon>
        <taxon>Nocardiopsis</taxon>
    </lineage>
</organism>
<evidence type="ECO:0000313" key="4">
    <source>
        <dbReference type="Proteomes" id="UP001165092"/>
    </source>
</evidence>
<accession>A0A9W6UGP6</accession>
<dbReference type="InterPro" id="IPR002563">
    <property type="entry name" value="Flavin_Rdtase-like_dom"/>
</dbReference>
<keyword evidence="1" id="KW-0560">Oxidoreductase</keyword>
<evidence type="ECO:0000313" key="3">
    <source>
        <dbReference type="EMBL" id="GLU45827.1"/>
    </source>
</evidence>
<keyword evidence="3" id="KW-0503">Monooxygenase</keyword>
<keyword evidence="4" id="KW-1185">Reference proteome</keyword>
<dbReference type="Gene3D" id="2.30.110.10">
    <property type="entry name" value="Electron Transport, Fmn-binding Protein, Chain A"/>
    <property type="match status" value="1"/>
</dbReference>
<comment type="caution">
    <text evidence="3">The sequence shown here is derived from an EMBL/GenBank/DDBJ whole genome shotgun (WGS) entry which is preliminary data.</text>
</comment>
<proteinExistence type="predicted"/>
<reference evidence="3" key="1">
    <citation type="submission" date="2023-02" db="EMBL/GenBank/DDBJ databases">
        <title>Nocardiopsis ansamitocini NBRC 112285.</title>
        <authorList>
            <person name="Ichikawa N."/>
            <person name="Sato H."/>
            <person name="Tonouchi N."/>
        </authorList>
    </citation>
    <scope>NUCLEOTIDE SEQUENCE</scope>
    <source>
        <strain evidence="3">NBRC 112285</strain>
    </source>
</reference>
<protein>
    <submittedName>
        <fullName evidence="3">Monooxygenase</fullName>
    </submittedName>
</protein>
<dbReference type="RefSeq" id="WP_349497177.1">
    <property type="nucleotide sequence ID" value="NZ_BSQG01000001.1"/>
</dbReference>